<accession>A0A6A5FYL4</accession>
<gene>
    <name evidence="2" type="ORF">GCK72_024027</name>
</gene>
<dbReference type="CTD" id="78777761"/>
<organism evidence="2 3">
    <name type="scientific">Caenorhabditis remanei</name>
    <name type="common">Caenorhabditis vulgaris</name>
    <dbReference type="NCBI Taxonomy" id="31234"/>
    <lineage>
        <taxon>Eukaryota</taxon>
        <taxon>Metazoa</taxon>
        <taxon>Ecdysozoa</taxon>
        <taxon>Nematoda</taxon>
        <taxon>Chromadorea</taxon>
        <taxon>Rhabditida</taxon>
        <taxon>Rhabditina</taxon>
        <taxon>Rhabditomorpha</taxon>
        <taxon>Rhabditoidea</taxon>
        <taxon>Rhabditidae</taxon>
        <taxon>Peloderinae</taxon>
        <taxon>Caenorhabditis</taxon>
    </lineage>
</organism>
<feature type="compositionally biased region" description="Basic and acidic residues" evidence="1">
    <location>
        <begin position="275"/>
        <end position="286"/>
    </location>
</feature>
<dbReference type="GeneID" id="78777761"/>
<sequence>MMSWLGGGDLEWNVSVLLPWVLQLLALEHVQVLAHLLSGLRWDNDVVNESSDSSWEGVAEQLGVLLLVLDGVLLIVTEKDGDSSLGSHDSNLSKSGNVDQSDEWNVEGITEANEASSLHRRVDVETSSSKLRVVSNDSDGTSVHSCETNDQILGVVWHDFEEVSLIDKSVDDVFHVVGSSRFQWNNSVQGWDSSIPWVLSSTDWSSVSVGKWKIVEELSEAHECIDVVVECSVSNSRGDSVSLGSSELFLSDFFVGDGLDNIRSSDEQVAGVANHESEVSESRRVDGTSGTWSHDHRDLWDNSRSENVLLEDVGISGKRLNSLLNTGTTRVVESDDWSPDEHSLSHDFDDLLGMN</sequence>
<reference evidence="2 3" key="1">
    <citation type="submission" date="2019-12" db="EMBL/GenBank/DDBJ databases">
        <title>Chromosome-level assembly of the Caenorhabditis remanei genome.</title>
        <authorList>
            <person name="Teterina A.A."/>
            <person name="Willis J.H."/>
            <person name="Phillips P.C."/>
        </authorList>
    </citation>
    <scope>NUCLEOTIDE SEQUENCE [LARGE SCALE GENOMIC DNA]</scope>
    <source>
        <strain evidence="2 3">PX506</strain>
        <tissue evidence="2">Whole organism</tissue>
    </source>
</reference>
<dbReference type="AntiFam" id="ANF00078">
    <property type="entry name" value="Shadow ORF (opposite pccB)"/>
</dbReference>
<dbReference type="Proteomes" id="UP000483820">
    <property type="component" value="Chromosome X"/>
</dbReference>
<comment type="caution">
    <text evidence="2">The sequence shown here is derived from an EMBL/GenBank/DDBJ whole genome shotgun (WGS) entry which is preliminary data.</text>
</comment>
<proteinExistence type="predicted"/>
<evidence type="ECO:0000256" key="1">
    <source>
        <dbReference type="SAM" id="MobiDB-lite"/>
    </source>
</evidence>
<dbReference type="EMBL" id="WUAV01000006">
    <property type="protein sequence ID" value="KAF1747562.1"/>
    <property type="molecule type" value="Genomic_DNA"/>
</dbReference>
<dbReference type="KEGG" id="crq:GCK72_024027"/>
<name>A0A6A5FYL4_CAERE</name>
<protein>
    <submittedName>
        <fullName evidence="2">Uncharacterized protein</fullName>
    </submittedName>
</protein>
<dbReference type="AlphaFoldDB" id="A0A6A5FYL4"/>
<feature type="region of interest" description="Disordered" evidence="1">
    <location>
        <begin position="272"/>
        <end position="297"/>
    </location>
</feature>
<dbReference type="RefSeq" id="XP_053579248.1">
    <property type="nucleotide sequence ID" value="XM_053735682.1"/>
</dbReference>
<evidence type="ECO:0000313" key="3">
    <source>
        <dbReference type="Proteomes" id="UP000483820"/>
    </source>
</evidence>
<evidence type="ECO:0000313" key="2">
    <source>
        <dbReference type="EMBL" id="KAF1747562.1"/>
    </source>
</evidence>